<sequence length="264" mass="29850">MAVTDEIRLRPNINIATLLGRNNHTWENGRRYHGHAPEFPFPDDQSFTFGAVWDVLVDRKPFVAPLALPLQRKTKVLSVPGRDGGWASMLWDDENVYSKARYSAVEPAYMQGQGQEARGGVRMVHEGFEGPWPFTRDEAFHLVYVEGLGGLIGDYTWFYGNVFGHTAPGGGVEIPCREWKDDPTTKKTGDYYNWAFGDALEGYSLRLFTKTLGWSREDTDDLLSRILGRKPADTARQAKNQEPRNRDTREMDEIVADCGGLFAE</sequence>
<gene>
    <name evidence="1" type="ORF">DSM5745_02525</name>
</gene>
<organism evidence="1 2">
    <name type="scientific">Aspergillus mulundensis</name>
    <dbReference type="NCBI Taxonomy" id="1810919"/>
    <lineage>
        <taxon>Eukaryota</taxon>
        <taxon>Fungi</taxon>
        <taxon>Dikarya</taxon>
        <taxon>Ascomycota</taxon>
        <taxon>Pezizomycotina</taxon>
        <taxon>Eurotiomycetes</taxon>
        <taxon>Eurotiomycetidae</taxon>
        <taxon>Eurotiales</taxon>
        <taxon>Aspergillaceae</taxon>
        <taxon>Aspergillus</taxon>
        <taxon>Aspergillus subgen. Nidulantes</taxon>
    </lineage>
</organism>
<evidence type="ECO:0000313" key="1">
    <source>
        <dbReference type="EMBL" id="RDW90750.1"/>
    </source>
</evidence>
<dbReference type="OrthoDB" id="2013972at2759"/>
<evidence type="ECO:0000313" key="2">
    <source>
        <dbReference type="Proteomes" id="UP000256690"/>
    </source>
</evidence>
<reference evidence="1 2" key="1">
    <citation type="journal article" date="2018" name="IMA Fungus">
        <title>IMA Genome-F 9: Draft genome sequence of Annulohypoxylon stygium, Aspergillus mulundensis, Berkeleyomyces basicola (syn. Thielaviopsis basicola), Ceratocystis smalleyi, two Cercospora beticola strains, Coleophoma cylindrospora, Fusarium fracticaudum, Phialophora cf. hyalina, and Morchella septimelata.</title>
        <authorList>
            <person name="Wingfield B.D."/>
            <person name="Bills G.F."/>
            <person name="Dong Y."/>
            <person name="Huang W."/>
            <person name="Nel W.J."/>
            <person name="Swalarsk-Parry B.S."/>
            <person name="Vaghefi N."/>
            <person name="Wilken P.M."/>
            <person name="An Z."/>
            <person name="de Beer Z.W."/>
            <person name="De Vos L."/>
            <person name="Chen L."/>
            <person name="Duong T.A."/>
            <person name="Gao Y."/>
            <person name="Hammerbacher A."/>
            <person name="Kikkert J.R."/>
            <person name="Li Y."/>
            <person name="Li H."/>
            <person name="Li K."/>
            <person name="Li Q."/>
            <person name="Liu X."/>
            <person name="Ma X."/>
            <person name="Naidoo K."/>
            <person name="Pethybridge S.J."/>
            <person name="Sun J."/>
            <person name="Steenkamp E.T."/>
            <person name="van der Nest M.A."/>
            <person name="van Wyk S."/>
            <person name="Wingfield M.J."/>
            <person name="Xiong C."/>
            <person name="Yue Q."/>
            <person name="Zhang X."/>
        </authorList>
    </citation>
    <scope>NUCLEOTIDE SEQUENCE [LARGE SCALE GENOMIC DNA]</scope>
    <source>
        <strain evidence="1 2">DSM 5745</strain>
    </source>
</reference>
<dbReference type="STRING" id="1810919.A0A3D8SWU9"/>
<name>A0A3D8SWU9_9EURO</name>
<proteinExistence type="predicted"/>
<dbReference type="Proteomes" id="UP000256690">
    <property type="component" value="Unassembled WGS sequence"/>
</dbReference>
<protein>
    <submittedName>
        <fullName evidence="1">Uncharacterized protein</fullName>
    </submittedName>
</protein>
<dbReference type="RefSeq" id="XP_026607704.1">
    <property type="nucleotide sequence ID" value="XM_026744541.1"/>
</dbReference>
<dbReference type="GeneID" id="38112895"/>
<dbReference type="EMBL" id="PVWQ01000002">
    <property type="protein sequence ID" value="RDW90750.1"/>
    <property type="molecule type" value="Genomic_DNA"/>
</dbReference>
<dbReference type="AlphaFoldDB" id="A0A3D8SWU9"/>
<accession>A0A3D8SWU9</accession>
<keyword evidence="2" id="KW-1185">Reference proteome</keyword>
<comment type="caution">
    <text evidence="1">The sequence shown here is derived from an EMBL/GenBank/DDBJ whole genome shotgun (WGS) entry which is preliminary data.</text>
</comment>